<evidence type="ECO:0000313" key="2">
    <source>
        <dbReference type="Proteomes" id="UP000299102"/>
    </source>
</evidence>
<gene>
    <name evidence="1" type="ORF">EVAR_8846_1</name>
</gene>
<comment type="caution">
    <text evidence="1">The sequence shown here is derived from an EMBL/GenBank/DDBJ whole genome shotgun (WGS) entry which is preliminary data.</text>
</comment>
<keyword evidence="2" id="KW-1185">Reference proteome</keyword>
<evidence type="ECO:0000313" key="1">
    <source>
        <dbReference type="EMBL" id="GBP17498.1"/>
    </source>
</evidence>
<dbReference type="Proteomes" id="UP000299102">
    <property type="component" value="Unassembled WGS sequence"/>
</dbReference>
<name>A0A4C1TUB5_EUMVA</name>
<protein>
    <submittedName>
        <fullName evidence="1">Uncharacterized protein</fullName>
    </submittedName>
</protein>
<dbReference type="EMBL" id="BGZK01000087">
    <property type="protein sequence ID" value="GBP17498.1"/>
    <property type="molecule type" value="Genomic_DNA"/>
</dbReference>
<sequence>MCSTWLQYENRLTQSLPPLAYSPLSPSSDILQDAVNALVILLVLRVFMGDGEHLLSGGLHARLPLDNVT</sequence>
<reference evidence="1 2" key="1">
    <citation type="journal article" date="2019" name="Commun. Biol.">
        <title>The bagworm genome reveals a unique fibroin gene that provides high tensile strength.</title>
        <authorList>
            <person name="Kono N."/>
            <person name="Nakamura H."/>
            <person name="Ohtoshi R."/>
            <person name="Tomita M."/>
            <person name="Numata K."/>
            <person name="Arakawa K."/>
        </authorList>
    </citation>
    <scope>NUCLEOTIDE SEQUENCE [LARGE SCALE GENOMIC DNA]</scope>
</reference>
<accession>A0A4C1TUB5</accession>
<dbReference type="AlphaFoldDB" id="A0A4C1TUB5"/>
<proteinExistence type="predicted"/>
<organism evidence="1 2">
    <name type="scientific">Eumeta variegata</name>
    <name type="common">Bagworm moth</name>
    <name type="synonym">Eumeta japonica</name>
    <dbReference type="NCBI Taxonomy" id="151549"/>
    <lineage>
        <taxon>Eukaryota</taxon>
        <taxon>Metazoa</taxon>
        <taxon>Ecdysozoa</taxon>
        <taxon>Arthropoda</taxon>
        <taxon>Hexapoda</taxon>
        <taxon>Insecta</taxon>
        <taxon>Pterygota</taxon>
        <taxon>Neoptera</taxon>
        <taxon>Endopterygota</taxon>
        <taxon>Lepidoptera</taxon>
        <taxon>Glossata</taxon>
        <taxon>Ditrysia</taxon>
        <taxon>Tineoidea</taxon>
        <taxon>Psychidae</taxon>
        <taxon>Oiketicinae</taxon>
        <taxon>Eumeta</taxon>
    </lineage>
</organism>